<dbReference type="AlphaFoldDB" id="A0A1W0CMR0"/>
<feature type="transmembrane region" description="Helical" evidence="4">
    <location>
        <begin position="169"/>
        <end position="188"/>
    </location>
</feature>
<dbReference type="NCBIfam" id="NF007256">
    <property type="entry name" value="PRK09705.1"/>
    <property type="match status" value="1"/>
</dbReference>
<evidence type="ECO:0000256" key="1">
    <source>
        <dbReference type="ARBA" id="ARBA00022692"/>
    </source>
</evidence>
<organism evidence="6 7">
    <name type="scientific">Chromobacterium haemolyticum</name>
    <dbReference type="NCBI Taxonomy" id="394935"/>
    <lineage>
        <taxon>Bacteria</taxon>
        <taxon>Pseudomonadati</taxon>
        <taxon>Pseudomonadota</taxon>
        <taxon>Betaproteobacteria</taxon>
        <taxon>Neisseriales</taxon>
        <taxon>Chromobacteriaceae</taxon>
        <taxon>Chromobacterium</taxon>
    </lineage>
</organism>
<keyword evidence="3 4" id="KW-0472">Membrane</keyword>
<dbReference type="InterPro" id="IPR036259">
    <property type="entry name" value="MFS_trans_sf"/>
</dbReference>
<dbReference type="GO" id="GO:0022857">
    <property type="term" value="F:transmembrane transporter activity"/>
    <property type="evidence" value="ECO:0007669"/>
    <property type="project" value="InterPro"/>
</dbReference>
<dbReference type="Gene3D" id="1.20.1250.20">
    <property type="entry name" value="MFS general substrate transporter like domains"/>
    <property type="match status" value="1"/>
</dbReference>
<dbReference type="PANTHER" id="PTHR23523">
    <property type="match status" value="1"/>
</dbReference>
<dbReference type="PROSITE" id="PS50850">
    <property type="entry name" value="MFS"/>
    <property type="match status" value="1"/>
</dbReference>
<evidence type="ECO:0000313" key="7">
    <source>
        <dbReference type="Proteomes" id="UP000192721"/>
    </source>
</evidence>
<feature type="domain" description="Major facilitator superfamily (MFS) profile" evidence="5">
    <location>
        <begin position="9"/>
        <end position="389"/>
    </location>
</feature>
<dbReference type="InterPro" id="IPR011701">
    <property type="entry name" value="MFS"/>
</dbReference>
<comment type="caution">
    <text evidence="6">The sequence shown here is derived from an EMBL/GenBank/DDBJ whole genome shotgun (WGS) entry which is preliminary data.</text>
</comment>
<evidence type="ECO:0000259" key="5">
    <source>
        <dbReference type="PROSITE" id="PS50850"/>
    </source>
</evidence>
<feature type="transmembrane region" description="Helical" evidence="4">
    <location>
        <begin position="79"/>
        <end position="96"/>
    </location>
</feature>
<dbReference type="RefSeq" id="WP_081556235.1">
    <property type="nucleotide sequence ID" value="NZ_MUKV01000024.1"/>
</dbReference>
<evidence type="ECO:0000256" key="2">
    <source>
        <dbReference type="ARBA" id="ARBA00022989"/>
    </source>
</evidence>
<dbReference type="Pfam" id="PF07690">
    <property type="entry name" value="MFS_1"/>
    <property type="match status" value="1"/>
</dbReference>
<feature type="transmembrane region" description="Helical" evidence="4">
    <location>
        <begin position="274"/>
        <end position="293"/>
    </location>
</feature>
<feature type="transmembrane region" description="Helical" evidence="4">
    <location>
        <begin position="362"/>
        <end position="380"/>
    </location>
</feature>
<feature type="transmembrane region" description="Helical" evidence="4">
    <location>
        <begin position="45"/>
        <end position="67"/>
    </location>
</feature>
<keyword evidence="1 4" id="KW-0812">Transmembrane</keyword>
<reference evidence="6 7" key="1">
    <citation type="submission" date="2017-02" db="EMBL/GenBank/DDBJ databases">
        <title>Chromobacterium haemolyticum H5244.</title>
        <authorList>
            <person name="Gulvik C.A."/>
        </authorList>
    </citation>
    <scope>NUCLEOTIDE SEQUENCE [LARGE SCALE GENOMIC DNA]</scope>
    <source>
        <strain evidence="6 7">H5244</strain>
    </source>
</reference>
<feature type="transmembrane region" description="Helical" evidence="4">
    <location>
        <begin position="334"/>
        <end position="356"/>
    </location>
</feature>
<feature type="transmembrane region" description="Helical" evidence="4">
    <location>
        <begin position="209"/>
        <end position="234"/>
    </location>
</feature>
<evidence type="ECO:0000256" key="4">
    <source>
        <dbReference type="SAM" id="Phobius"/>
    </source>
</evidence>
<evidence type="ECO:0000256" key="3">
    <source>
        <dbReference type="ARBA" id="ARBA00023136"/>
    </source>
</evidence>
<feature type="transmembrane region" description="Helical" evidence="4">
    <location>
        <begin position="299"/>
        <end position="322"/>
    </location>
</feature>
<protein>
    <recommendedName>
        <fullName evidence="5">Major facilitator superfamily (MFS) profile domain-containing protein</fullName>
    </recommendedName>
</protein>
<feature type="transmembrane region" description="Helical" evidence="4">
    <location>
        <begin position="102"/>
        <end position="125"/>
    </location>
</feature>
<dbReference type="PANTHER" id="PTHR23523:SF1">
    <property type="entry name" value="CYANATE TRANSPORT PROTEIN CYNX"/>
    <property type="match status" value="1"/>
</dbReference>
<evidence type="ECO:0000313" key="6">
    <source>
        <dbReference type="EMBL" id="OQS36097.1"/>
    </source>
</evidence>
<sequence length="404" mass="42321">MKQDTPVQRPLWLALSIILVGLNLRPALAAIGPLLDQLRHATGMSFSDASLLTTLPVATMGAGAFLGSWLERRAGARQGVVIALLLILLSSALRWLPASFGALLATALMAGIGIALAQALIPGFIKQHFPHKVSALMGFYITAIMGGASLAAAGAPWLATHSAHWRNGLAAWAALAVLALPCWLLSAPRGVPGGGSAARAPQFSQIPRAWLLAFYFGIGTAVYASSLAWLPALFVQLGWSPQQGGLMLSFMTGMEVVSGLTIPLLSARSHDMRGWLTLVLLAVLAGLLGMVLAPHGGLLLLWVALLGLGVGGLFPLTMILTLHHYEDARNAGQLSAFVQGIGYLIAAVAPFAAGWIRDATSSFNLAWLCLALLIAGLLVLTRRFAPQGYAEAMQTPAAVAAQTR</sequence>
<keyword evidence="2 4" id="KW-1133">Transmembrane helix</keyword>
<dbReference type="SUPFAM" id="SSF103473">
    <property type="entry name" value="MFS general substrate transporter"/>
    <property type="match status" value="1"/>
</dbReference>
<gene>
    <name evidence="6" type="ORF">B0T45_16560</name>
</gene>
<dbReference type="EMBL" id="MUKV01000024">
    <property type="protein sequence ID" value="OQS36097.1"/>
    <property type="molecule type" value="Genomic_DNA"/>
</dbReference>
<feature type="transmembrane region" description="Helical" evidence="4">
    <location>
        <begin position="246"/>
        <end position="267"/>
    </location>
</feature>
<dbReference type="InterPro" id="IPR020846">
    <property type="entry name" value="MFS_dom"/>
</dbReference>
<name>A0A1W0CMR0_9NEIS</name>
<dbReference type="Proteomes" id="UP000192721">
    <property type="component" value="Unassembled WGS sequence"/>
</dbReference>
<dbReference type="InterPro" id="IPR052524">
    <property type="entry name" value="MFS_Cyanate_Porter"/>
</dbReference>
<proteinExistence type="predicted"/>
<accession>A0A1W0CMR0</accession>
<feature type="transmembrane region" description="Helical" evidence="4">
    <location>
        <begin position="137"/>
        <end position="157"/>
    </location>
</feature>